<proteinExistence type="predicted"/>
<dbReference type="EMBL" id="MK500334">
    <property type="protein sequence ID" value="QBK86265.1"/>
    <property type="molecule type" value="Genomic_DNA"/>
</dbReference>
<protein>
    <submittedName>
        <fullName evidence="1">Uncharacterized protein</fullName>
    </submittedName>
</protein>
<reference evidence="1" key="1">
    <citation type="journal article" date="2019" name="MBio">
        <title>Virus Genomes from Deep Sea Sediments Expand the Ocean Megavirome and Support Independent Origins of Viral Gigantism.</title>
        <authorList>
            <person name="Backstrom D."/>
            <person name="Yutin N."/>
            <person name="Jorgensen S.L."/>
            <person name="Dharamshi J."/>
            <person name="Homa F."/>
            <person name="Zaremba-Niedwiedzka K."/>
            <person name="Spang A."/>
            <person name="Wolf Y.I."/>
            <person name="Koonin E.V."/>
            <person name="Ettema T.J."/>
        </authorList>
    </citation>
    <scope>NUCLEOTIDE SEQUENCE</scope>
</reference>
<organism evidence="1">
    <name type="scientific">Marseillevirus LCMAC102</name>
    <dbReference type="NCBI Taxonomy" id="2506603"/>
    <lineage>
        <taxon>Viruses</taxon>
        <taxon>Varidnaviria</taxon>
        <taxon>Bamfordvirae</taxon>
        <taxon>Nucleocytoviricota</taxon>
        <taxon>Megaviricetes</taxon>
        <taxon>Pimascovirales</taxon>
        <taxon>Pimascovirales incertae sedis</taxon>
        <taxon>Marseilleviridae</taxon>
    </lineage>
</organism>
<name>A0A481YU25_9VIRU</name>
<accession>A0A481YU25</accession>
<gene>
    <name evidence="1" type="ORF">LCMAC102_00600</name>
</gene>
<evidence type="ECO:0000313" key="1">
    <source>
        <dbReference type="EMBL" id="QBK86265.1"/>
    </source>
</evidence>
<sequence>MDENKIITHKNILEKAANRVGQMLIETLSIIYGEDPFPRWYCAKCGKLKSNPKNGTVCGSVKDVFSNDLFREAWKEVQDDEVLTDDRIDDLLELGYARLFEDYELYYEDVCDGTEYVLKKHEGTCIDSYSSEFIEMCYKFRTAKIEPPREIAPKNRRKVSKEYRSLLHQIRNKTKFRRKNKRGKRAKFP</sequence>